<feature type="compositionally biased region" description="Basic and acidic residues" evidence="1">
    <location>
        <begin position="142"/>
        <end position="158"/>
    </location>
</feature>
<organism evidence="2 3">
    <name type="scientific">Trichonephila clavipes</name>
    <name type="common">Golden silk orbweaver</name>
    <name type="synonym">Nephila clavipes</name>
    <dbReference type="NCBI Taxonomy" id="2585209"/>
    <lineage>
        <taxon>Eukaryota</taxon>
        <taxon>Metazoa</taxon>
        <taxon>Ecdysozoa</taxon>
        <taxon>Arthropoda</taxon>
        <taxon>Chelicerata</taxon>
        <taxon>Arachnida</taxon>
        <taxon>Araneae</taxon>
        <taxon>Araneomorphae</taxon>
        <taxon>Entelegynae</taxon>
        <taxon>Araneoidea</taxon>
        <taxon>Nephilidae</taxon>
        <taxon>Trichonephila</taxon>
    </lineage>
</organism>
<keyword evidence="3" id="KW-1185">Reference proteome</keyword>
<feature type="compositionally biased region" description="Basic and acidic residues" evidence="1">
    <location>
        <begin position="172"/>
        <end position="188"/>
    </location>
</feature>
<feature type="compositionally biased region" description="Polar residues" evidence="1">
    <location>
        <begin position="266"/>
        <end position="280"/>
    </location>
</feature>
<dbReference type="AlphaFoldDB" id="A0A8X6SS49"/>
<sequence>MIENFVTSIESLRSTALRTAVNKTTGKTPAELFLGRKIITPFRKLVRVTDGAEYVGGNIENLFDEARQNMQRQHKTWEKYYNRKRRAVSIKVNDFVLVQTHFICVVGRRVVGKFMPKCEGPYRVSNSEKSRRSRKPSGNENKSCKSDKGNAGLEDLRVKRNRAVDSTSTSERNIKSRTDESLKRRAVEEQECSLIGPVRPGQKIGEDTVPLRGDQSGLEGSQQVDSEEEVIRSLEDHPYLRRQEAIVEDDPSDDSSSETTVLLGRQTESPRNLQQSSSADVSEWEAFNKE</sequence>
<evidence type="ECO:0000313" key="2">
    <source>
        <dbReference type="EMBL" id="GFY14277.1"/>
    </source>
</evidence>
<feature type="compositionally biased region" description="Basic and acidic residues" evidence="1">
    <location>
        <begin position="229"/>
        <end position="245"/>
    </location>
</feature>
<accession>A0A8X6SS49</accession>
<proteinExistence type="predicted"/>
<feature type="region of interest" description="Disordered" evidence="1">
    <location>
        <begin position="121"/>
        <end position="290"/>
    </location>
</feature>
<dbReference type="Proteomes" id="UP000887159">
    <property type="component" value="Unassembled WGS sequence"/>
</dbReference>
<dbReference type="EMBL" id="BMAU01021327">
    <property type="protein sequence ID" value="GFY14277.1"/>
    <property type="molecule type" value="Genomic_DNA"/>
</dbReference>
<comment type="caution">
    <text evidence="2">The sequence shown here is derived from an EMBL/GenBank/DDBJ whole genome shotgun (WGS) entry which is preliminary data.</text>
</comment>
<name>A0A8X6SS49_TRICX</name>
<reference evidence="2" key="1">
    <citation type="submission" date="2020-08" db="EMBL/GenBank/DDBJ databases">
        <title>Multicomponent nature underlies the extraordinary mechanical properties of spider dragline silk.</title>
        <authorList>
            <person name="Kono N."/>
            <person name="Nakamura H."/>
            <person name="Mori M."/>
            <person name="Yoshida Y."/>
            <person name="Ohtoshi R."/>
            <person name="Malay A.D."/>
            <person name="Moran D.A.P."/>
            <person name="Tomita M."/>
            <person name="Numata K."/>
            <person name="Arakawa K."/>
        </authorList>
    </citation>
    <scope>NUCLEOTIDE SEQUENCE</scope>
</reference>
<gene>
    <name evidence="2" type="primary">NCL1_51933</name>
    <name evidence="2" type="ORF">TNCV_3614651</name>
</gene>
<evidence type="ECO:0000313" key="3">
    <source>
        <dbReference type="Proteomes" id="UP000887159"/>
    </source>
</evidence>
<feature type="compositionally biased region" description="Acidic residues" evidence="1">
    <location>
        <begin position="246"/>
        <end position="256"/>
    </location>
</feature>
<evidence type="ECO:0000256" key="1">
    <source>
        <dbReference type="SAM" id="MobiDB-lite"/>
    </source>
</evidence>
<protein>
    <submittedName>
        <fullName evidence="2">Uncharacterized protein</fullName>
    </submittedName>
</protein>